<protein>
    <submittedName>
        <fullName evidence="1">Uncharacterized protein</fullName>
    </submittedName>
</protein>
<gene>
    <name evidence="1" type="ORF">LCGC14_2313540</name>
</gene>
<sequence>MVLFPTEDQFDQKYGELYLGACYWTIPFYPKNKEDLIGSKIYFYNKMANVICLRATITKFWEQDGKKAVFFDFNYEDEDDDFYLNLEEMGVIKRKQTRGWAYRWFPI</sequence>
<accession>A0A0F9D7H6</accession>
<dbReference type="AlphaFoldDB" id="A0A0F9D7H6"/>
<proteinExistence type="predicted"/>
<dbReference type="EMBL" id="LAZR01032887">
    <property type="protein sequence ID" value="KKL49636.1"/>
    <property type="molecule type" value="Genomic_DNA"/>
</dbReference>
<comment type="caution">
    <text evidence="1">The sequence shown here is derived from an EMBL/GenBank/DDBJ whole genome shotgun (WGS) entry which is preliminary data.</text>
</comment>
<reference evidence="1" key="1">
    <citation type="journal article" date="2015" name="Nature">
        <title>Complex archaea that bridge the gap between prokaryotes and eukaryotes.</title>
        <authorList>
            <person name="Spang A."/>
            <person name="Saw J.H."/>
            <person name="Jorgensen S.L."/>
            <person name="Zaremba-Niedzwiedzka K."/>
            <person name="Martijn J."/>
            <person name="Lind A.E."/>
            <person name="van Eijk R."/>
            <person name="Schleper C."/>
            <person name="Guy L."/>
            <person name="Ettema T.J."/>
        </authorList>
    </citation>
    <scope>NUCLEOTIDE SEQUENCE</scope>
</reference>
<organism evidence="1">
    <name type="scientific">marine sediment metagenome</name>
    <dbReference type="NCBI Taxonomy" id="412755"/>
    <lineage>
        <taxon>unclassified sequences</taxon>
        <taxon>metagenomes</taxon>
        <taxon>ecological metagenomes</taxon>
    </lineage>
</organism>
<name>A0A0F9D7H6_9ZZZZ</name>
<evidence type="ECO:0000313" key="1">
    <source>
        <dbReference type="EMBL" id="KKL49636.1"/>
    </source>
</evidence>